<protein>
    <submittedName>
        <fullName evidence="2">Phage tail protein</fullName>
    </submittedName>
</protein>
<evidence type="ECO:0000256" key="1">
    <source>
        <dbReference type="SAM" id="MobiDB-lite"/>
    </source>
</evidence>
<sequence>MRGLVPGLPSPHPLAAQLPAVYADHDFLRRFLGALDEVLAPVLLTLDNLPAYLHPRTAPEDFLAWIAGWVAVEVDGERPLTQRRAVVSGAVLRHRMRGTRAGLAAVVRIETGAEPEITESGGTAWSASPGSPAPGSARPSVTVTLRVAEPGRVDLARLEHLVAEETPAHVASRVEILPLGGAPGAGEGGDGGGGDGPAPRHAPGAARDVAPGIGRDVGRDIAEDIARDVAEDIGRDEEGEAS</sequence>
<evidence type="ECO:0000313" key="2">
    <source>
        <dbReference type="EMBL" id="RKN44038.1"/>
    </source>
</evidence>
<dbReference type="NCBIfam" id="TIGR02242">
    <property type="entry name" value="tail_TIGR02242"/>
    <property type="match status" value="1"/>
</dbReference>
<feature type="compositionally biased region" description="Gly residues" evidence="1">
    <location>
        <begin position="181"/>
        <end position="196"/>
    </location>
</feature>
<proteinExistence type="predicted"/>
<organism evidence="2 3">
    <name type="scientific">Streptomyces hoynatensis</name>
    <dbReference type="NCBI Taxonomy" id="1141874"/>
    <lineage>
        <taxon>Bacteria</taxon>
        <taxon>Bacillati</taxon>
        <taxon>Actinomycetota</taxon>
        <taxon>Actinomycetes</taxon>
        <taxon>Kitasatosporales</taxon>
        <taxon>Streptomycetaceae</taxon>
        <taxon>Streptomyces</taxon>
    </lineage>
</organism>
<name>A0A3A9Z707_9ACTN</name>
<comment type="caution">
    <text evidence="2">The sequence shown here is derived from an EMBL/GenBank/DDBJ whole genome shotgun (WGS) entry which is preliminary data.</text>
</comment>
<dbReference type="Pfam" id="PF09684">
    <property type="entry name" value="Tail_P2_I"/>
    <property type="match status" value="1"/>
</dbReference>
<dbReference type="InterPro" id="IPR006521">
    <property type="entry name" value="Tail_protein_I"/>
</dbReference>
<feature type="compositionally biased region" description="Low complexity" evidence="1">
    <location>
        <begin position="197"/>
        <end position="206"/>
    </location>
</feature>
<dbReference type="OrthoDB" id="370073at2"/>
<reference evidence="2 3" key="1">
    <citation type="journal article" date="2014" name="Int. J. Syst. Evol. Microbiol.">
        <title>Streptomyces hoynatensis sp. nov., isolated from deep marine sediment.</title>
        <authorList>
            <person name="Veyisoglu A."/>
            <person name="Sahin N."/>
        </authorList>
    </citation>
    <scope>NUCLEOTIDE SEQUENCE [LARGE SCALE GENOMIC DNA]</scope>
    <source>
        <strain evidence="2 3">KCTC 29097</strain>
    </source>
</reference>
<feature type="region of interest" description="Disordered" evidence="1">
    <location>
        <begin position="179"/>
        <end position="223"/>
    </location>
</feature>
<feature type="compositionally biased region" description="Low complexity" evidence="1">
    <location>
        <begin position="120"/>
        <end position="139"/>
    </location>
</feature>
<keyword evidence="3" id="KW-1185">Reference proteome</keyword>
<gene>
    <name evidence="2" type="ORF">D7294_10240</name>
</gene>
<evidence type="ECO:0000313" key="3">
    <source>
        <dbReference type="Proteomes" id="UP000272474"/>
    </source>
</evidence>
<dbReference type="AlphaFoldDB" id="A0A3A9Z707"/>
<feature type="region of interest" description="Disordered" evidence="1">
    <location>
        <begin position="118"/>
        <end position="139"/>
    </location>
</feature>
<dbReference type="EMBL" id="RBAL01000004">
    <property type="protein sequence ID" value="RKN44038.1"/>
    <property type="molecule type" value="Genomic_DNA"/>
</dbReference>
<accession>A0A3A9Z707</accession>
<dbReference type="InterPro" id="IPR011748">
    <property type="entry name" value="Unchr_phage_tail-like"/>
</dbReference>
<dbReference type="Proteomes" id="UP000272474">
    <property type="component" value="Unassembled WGS sequence"/>
</dbReference>
<dbReference type="RefSeq" id="WP_120677830.1">
    <property type="nucleotide sequence ID" value="NZ_RBAL01000004.1"/>
</dbReference>